<evidence type="ECO:0000256" key="1">
    <source>
        <dbReference type="ARBA" id="ARBA00008812"/>
    </source>
</evidence>
<dbReference type="Gene3D" id="2.40.128.110">
    <property type="entry name" value="Lipid/polyisoprenoid-binding, YceI-like"/>
    <property type="match status" value="1"/>
</dbReference>
<dbReference type="PANTHER" id="PTHR34406:SF1">
    <property type="entry name" value="PROTEIN YCEI"/>
    <property type="match status" value="1"/>
</dbReference>
<accession>A0ABV6DFU7</accession>
<feature type="domain" description="Lipid/polyisoprenoid-binding YceI-like" evidence="2">
    <location>
        <begin position="63"/>
        <end position="228"/>
    </location>
</feature>
<dbReference type="RefSeq" id="WP_377468511.1">
    <property type="nucleotide sequence ID" value="NZ_JBHLWN010000020.1"/>
</dbReference>
<comment type="caution">
    <text evidence="3">The sequence shown here is derived from an EMBL/GenBank/DDBJ whole genome shotgun (WGS) entry which is preliminary data.</text>
</comment>
<protein>
    <submittedName>
        <fullName evidence="3">YceI family protein</fullName>
    </submittedName>
</protein>
<sequence>MKKALITGATAVVVLVGGGYWAFDYFAGNHVEVKQVISSDAAAQPAMAAGASNAAAAPKMDGTWNIQTGSEVYFSVTTSKETVNFKIDAVKGSWEYNAADPAKMKAEAAVDLSKLNSGNAQRDNHIKGKDYMQVDQFPEAKFTVTSFEQLPKEWQEGVKVPFTMKGKLEVKGMSKDVTFESEALLEQGQIKMQGKSKVTFADFGMKNPHTVVLDTQNDVTLQLSLILKQ</sequence>
<dbReference type="EMBL" id="JBHLWN010000020">
    <property type="protein sequence ID" value="MFC0211523.1"/>
    <property type="molecule type" value="Genomic_DNA"/>
</dbReference>
<dbReference type="PANTHER" id="PTHR34406">
    <property type="entry name" value="PROTEIN YCEI"/>
    <property type="match status" value="1"/>
</dbReference>
<dbReference type="InterPro" id="IPR007372">
    <property type="entry name" value="Lipid/polyisoprenoid-bd_YceI"/>
</dbReference>
<proteinExistence type="inferred from homology"/>
<evidence type="ECO:0000313" key="3">
    <source>
        <dbReference type="EMBL" id="MFC0211523.1"/>
    </source>
</evidence>
<dbReference type="SUPFAM" id="SSF101874">
    <property type="entry name" value="YceI-like"/>
    <property type="match status" value="1"/>
</dbReference>
<dbReference type="Pfam" id="PF04264">
    <property type="entry name" value="YceI"/>
    <property type="match status" value="1"/>
</dbReference>
<dbReference type="SMART" id="SM00867">
    <property type="entry name" value="YceI"/>
    <property type="match status" value="1"/>
</dbReference>
<evidence type="ECO:0000313" key="4">
    <source>
        <dbReference type="Proteomes" id="UP001589776"/>
    </source>
</evidence>
<gene>
    <name evidence="3" type="ORF">ACFFK0_03500</name>
</gene>
<name>A0ABV6DFU7_9BACL</name>
<reference evidence="3 4" key="1">
    <citation type="submission" date="2024-09" db="EMBL/GenBank/DDBJ databases">
        <authorList>
            <person name="Sun Q."/>
            <person name="Mori K."/>
        </authorList>
    </citation>
    <scope>NUCLEOTIDE SEQUENCE [LARGE SCALE GENOMIC DNA]</scope>
    <source>
        <strain evidence="3 4">CCM 7759</strain>
    </source>
</reference>
<evidence type="ECO:0000259" key="2">
    <source>
        <dbReference type="SMART" id="SM00867"/>
    </source>
</evidence>
<dbReference type="Proteomes" id="UP001589776">
    <property type="component" value="Unassembled WGS sequence"/>
</dbReference>
<dbReference type="InterPro" id="IPR036761">
    <property type="entry name" value="TTHA0802/YceI-like_sf"/>
</dbReference>
<comment type="similarity">
    <text evidence="1">Belongs to the UPF0312 family.</text>
</comment>
<organism evidence="3 4">
    <name type="scientific">Paenibacillus chartarius</name>
    <dbReference type="NCBI Taxonomy" id="747481"/>
    <lineage>
        <taxon>Bacteria</taxon>
        <taxon>Bacillati</taxon>
        <taxon>Bacillota</taxon>
        <taxon>Bacilli</taxon>
        <taxon>Bacillales</taxon>
        <taxon>Paenibacillaceae</taxon>
        <taxon>Paenibacillus</taxon>
    </lineage>
</organism>
<keyword evidence="4" id="KW-1185">Reference proteome</keyword>